<dbReference type="EMBL" id="CAXHTA020000019">
    <property type="protein sequence ID" value="CAL5228726.1"/>
    <property type="molecule type" value="Genomic_DNA"/>
</dbReference>
<gene>
    <name evidence="8" type="primary">g11911</name>
    <name evidence="8" type="ORF">VP750_LOCUS10632</name>
</gene>
<keyword evidence="6" id="KW-1133">Transmembrane helix</keyword>
<dbReference type="InterPro" id="IPR003959">
    <property type="entry name" value="ATPase_AAA_core"/>
</dbReference>
<protein>
    <submittedName>
        <fullName evidence="8">G11911 protein</fullName>
    </submittedName>
</protein>
<dbReference type="InterPro" id="IPR003960">
    <property type="entry name" value="ATPase_AAA_CS"/>
</dbReference>
<keyword evidence="3 5" id="KW-0067">ATP-binding</keyword>
<dbReference type="Gene3D" id="1.10.8.60">
    <property type="match status" value="1"/>
</dbReference>
<dbReference type="InterPro" id="IPR003593">
    <property type="entry name" value="AAA+_ATPase"/>
</dbReference>
<keyword evidence="4" id="KW-0496">Mitochondrion</keyword>
<dbReference type="InterPro" id="IPR027417">
    <property type="entry name" value="P-loop_NTPase"/>
</dbReference>
<keyword evidence="2 5" id="KW-0547">Nucleotide-binding</keyword>
<evidence type="ECO:0000256" key="5">
    <source>
        <dbReference type="RuleBase" id="RU003651"/>
    </source>
</evidence>
<feature type="transmembrane region" description="Helical" evidence="6">
    <location>
        <begin position="12"/>
        <end position="35"/>
    </location>
</feature>
<dbReference type="PROSITE" id="PS00674">
    <property type="entry name" value="AAA"/>
    <property type="match status" value="1"/>
</dbReference>
<dbReference type="InterPro" id="IPR051701">
    <property type="entry name" value="Mito_OM_Translocase_MSP1"/>
</dbReference>
<proteinExistence type="inferred from homology"/>
<evidence type="ECO:0000313" key="9">
    <source>
        <dbReference type="Proteomes" id="UP001497392"/>
    </source>
</evidence>
<accession>A0ABP1G918</accession>
<dbReference type="Pfam" id="PF00004">
    <property type="entry name" value="AAA"/>
    <property type="match status" value="1"/>
</dbReference>
<keyword evidence="6" id="KW-0812">Transmembrane</keyword>
<feature type="domain" description="AAA+ ATPase" evidence="7">
    <location>
        <begin position="120"/>
        <end position="258"/>
    </location>
</feature>
<comment type="subcellular location">
    <subcellularLocation>
        <location evidence="1">Mitochondrion</location>
    </subcellularLocation>
</comment>
<keyword evidence="6" id="KW-0472">Membrane</keyword>
<evidence type="ECO:0000259" key="7">
    <source>
        <dbReference type="SMART" id="SM00382"/>
    </source>
</evidence>
<sequence>MAEKRNRGGAGPVVAELIYMGVSIAASAWVMRWLISAIDPEKENKKRAQQLKKAVQARLGRKIDTNTYEDYVAMEVINPEHIDCSLDQIGGNERVKKDLINRVIKPLQHPHLYRSNLVRQVKGVLLYGPPGTGKTMLAKALAKESMVNFINVKPSMLQSKWFGDTQKLVQATFSLAAKLQPCIIFVDEVDSLLGSRRSHEHEATTSLKTEFMQLWDGMLTNKANNVMVLAATNRPYDLDEAILRRFGAQFQVPMPDRNARKQILQLILENHEREMPGSVDPALLQDTPSKGRLLSVLSQELDNFSGSDLYELCAEAASIPLYEESASLSEEDLHYLDRASRQVSMADFRKVLETFRPSGQHSQEYREEQANSGQVAPSQFLDALALLMNMATSNSARAPDNGGANGH</sequence>
<dbReference type="SMART" id="SM00382">
    <property type="entry name" value="AAA"/>
    <property type="match status" value="1"/>
</dbReference>
<evidence type="ECO:0000256" key="3">
    <source>
        <dbReference type="ARBA" id="ARBA00022840"/>
    </source>
</evidence>
<evidence type="ECO:0000256" key="2">
    <source>
        <dbReference type="ARBA" id="ARBA00022741"/>
    </source>
</evidence>
<dbReference type="Proteomes" id="UP001497392">
    <property type="component" value="Unassembled WGS sequence"/>
</dbReference>
<evidence type="ECO:0000256" key="6">
    <source>
        <dbReference type="SAM" id="Phobius"/>
    </source>
</evidence>
<evidence type="ECO:0000313" key="8">
    <source>
        <dbReference type="EMBL" id="CAL5228726.1"/>
    </source>
</evidence>
<dbReference type="Gene3D" id="3.40.50.300">
    <property type="entry name" value="P-loop containing nucleotide triphosphate hydrolases"/>
    <property type="match status" value="1"/>
</dbReference>
<keyword evidence="9" id="KW-1185">Reference proteome</keyword>
<organism evidence="8 9">
    <name type="scientific">Coccomyxa viridis</name>
    <dbReference type="NCBI Taxonomy" id="1274662"/>
    <lineage>
        <taxon>Eukaryota</taxon>
        <taxon>Viridiplantae</taxon>
        <taxon>Chlorophyta</taxon>
        <taxon>core chlorophytes</taxon>
        <taxon>Trebouxiophyceae</taxon>
        <taxon>Trebouxiophyceae incertae sedis</taxon>
        <taxon>Coccomyxaceae</taxon>
        <taxon>Coccomyxa</taxon>
    </lineage>
</organism>
<dbReference type="SUPFAM" id="SSF52540">
    <property type="entry name" value="P-loop containing nucleoside triphosphate hydrolases"/>
    <property type="match status" value="1"/>
</dbReference>
<comment type="caution">
    <text evidence="8">The sequence shown here is derived from an EMBL/GenBank/DDBJ whole genome shotgun (WGS) entry which is preliminary data.</text>
</comment>
<reference evidence="8 9" key="1">
    <citation type="submission" date="2024-06" db="EMBL/GenBank/DDBJ databases">
        <authorList>
            <person name="Kraege A."/>
            <person name="Thomma B."/>
        </authorList>
    </citation>
    <scope>NUCLEOTIDE SEQUENCE [LARGE SCALE GENOMIC DNA]</scope>
</reference>
<name>A0ABP1G918_9CHLO</name>
<dbReference type="PANTHER" id="PTHR45644">
    <property type="entry name" value="AAA ATPASE, PUTATIVE (AFU_ORTHOLOGUE AFUA_2G12920)-RELATED-RELATED"/>
    <property type="match status" value="1"/>
</dbReference>
<comment type="similarity">
    <text evidence="5">Belongs to the AAA ATPase family.</text>
</comment>
<evidence type="ECO:0000256" key="1">
    <source>
        <dbReference type="ARBA" id="ARBA00004173"/>
    </source>
</evidence>
<evidence type="ECO:0000256" key="4">
    <source>
        <dbReference type="ARBA" id="ARBA00023128"/>
    </source>
</evidence>